<evidence type="ECO:0000313" key="3">
    <source>
        <dbReference type="Proteomes" id="UP000198771"/>
    </source>
</evidence>
<keyword evidence="2" id="KW-0808">Transferase</keyword>
<reference evidence="2 3" key="1">
    <citation type="submission" date="2016-10" db="EMBL/GenBank/DDBJ databases">
        <authorList>
            <person name="de Groot N.N."/>
        </authorList>
    </citation>
    <scope>NUCLEOTIDE SEQUENCE [LARGE SCALE GENOMIC DNA]</scope>
    <source>
        <strain evidence="2 3">ASO4-2</strain>
    </source>
</reference>
<evidence type="ECO:0000259" key="1">
    <source>
        <dbReference type="Pfam" id="PF12804"/>
    </source>
</evidence>
<gene>
    <name evidence="2" type="ORF">SAMN05660653_02851</name>
</gene>
<dbReference type="OrthoDB" id="9779263at2"/>
<dbReference type="PANTHER" id="PTHR43777">
    <property type="entry name" value="MOLYBDENUM COFACTOR CYTIDYLYLTRANSFERASE"/>
    <property type="match status" value="1"/>
</dbReference>
<dbReference type="CDD" id="cd04182">
    <property type="entry name" value="GT_2_like_f"/>
    <property type="match status" value="1"/>
</dbReference>
<dbReference type="Proteomes" id="UP000198771">
    <property type="component" value="Unassembled WGS sequence"/>
</dbReference>
<evidence type="ECO:0000313" key="2">
    <source>
        <dbReference type="EMBL" id="SDB56913.1"/>
    </source>
</evidence>
<keyword evidence="3" id="KW-1185">Reference proteome</keyword>
<protein>
    <submittedName>
        <fullName evidence="2">Molybdenum cofactor cytidylyltransferase</fullName>
    </submittedName>
</protein>
<dbReference type="InterPro" id="IPR029044">
    <property type="entry name" value="Nucleotide-diphossugar_trans"/>
</dbReference>
<dbReference type="AlphaFoldDB" id="A0A1G6EHG1"/>
<dbReference type="Pfam" id="PF12804">
    <property type="entry name" value="NTP_transf_3"/>
    <property type="match status" value="1"/>
</dbReference>
<sequence>MAEIKIKIAGVILAAGAGRRMGGAEGTKLLLPFRDVPLLSHVVRKALVVCDPVLAVVGCNARQVTSTLNGINARLRIVHAHDWHEGQSRSLRAGLAALEPDVAGVLVFLGDQPLIRSNTSAALAAMFRNHPDSFIAPCHEGKRGNPVCIPRTWFSRVMNLQGDTGARCVLNHPDAMLRLVQVDDPGVLRDIDSPEDYNALRDI</sequence>
<name>A0A1G6EHG1_9BACT</name>
<accession>A0A1G6EHG1</accession>
<dbReference type="GO" id="GO:0016779">
    <property type="term" value="F:nucleotidyltransferase activity"/>
    <property type="evidence" value="ECO:0007669"/>
    <property type="project" value="UniProtKB-KW"/>
</dbReference>
<dbReference type="SUPFAM" id="SSF53448">
    <property type="entry name" value="Nucleotide-diphospho-sugar transferases"/>
    <property type="match status" value="1"/>
</dbReference>
<proteinExistence type="predicted"/>
<dbReference type="PANTHER" id="PTHR43777:SF1">
    <property type="entry name" value="MOLYBDENUM COFACTOR CYTIDYLYLTRANSFERASE"/>
    <property type="match status" value="1"/>
</dbReference>
<dbReference type="EMBL" id="FMXO01000018">
    <property type="protein sequence ID" value="SDB56913.1"/>
    <property type="molecule type" value="Genomic_DNA"/>
</dbReference>
<dbReference type="STRING" id="617002.SAMN05660653_02851"/>
<organism evidence="2 3">
    <name type="scientific">Desulfonatronum thiosulfatophilum</name>
    <dbReference type="NCBI Taxonomy" id="617002"/>
    <lineage>
        <taxon>Bacteria</taxon>
        <taxon>Pseudomonadati</taxon>
        <taxon>Thermodesulfobacteriota</taxon>
        <taxon>Desulfovibrionia</taxon>
        <taxon>Desulfovibrionales</taxon>
        <taxon>Desulfonatronaceae</taxon>
        <taxon>Desulfonatronum</taxon>
    </lineage>
</organism>
<dbReference type="InterPro" id="IPR025877">
    <property type="entry name" value="MobA-like_NTP_Trfase"/>
</dbReference>
<dbReference type="RefSeq" id="WP_092123231.1">
    <property type="nucleotide sequence ID" value="NZ_FMXO01000018.1"/>
</dbReference>
<feature type="domain" description="MobA-like NTP transferase" evidence="1">
    <location>
        <begin position="10"/>
        <end position="172"/>
    </location>
</feature>
<dbReference type="Gene3D" id="3.90.550.10">
    <property type="entry name" value="Spore Coat Polysaccharide Biosynthesis Protein SpsA, Chain A"/>
    <property type="match status" value="1"/>
</dbReference>
<keyword evidence="2" id="KW-0548">Nucleotidyltransferase</keyword>